<dbReference type="EMBL" id="JACHEO010000003">
    <property type="protein sequence ID" value="MBB5347227.1"/>
    <property type="molecule type" value="Genomic_DNA"/>
</dbReference>
<dbReference type="Gene3D" id="3.10.310.50">
    <property type="match status" value="1"/>
</dbReference>
<evidence type="ECO:0000256" key="1">
    <source>
        <dbReference type="SAM" id="Phobius"/>
    </source>
</evidence>
<dbReference type="Pfam" id="PF04536">
    <property type="entry name" value="TPM_phosphatase"/>
    <property type="match status" value="1"/>
</dbReference>
<evidence type="ECO:0000313" key="4">
    <source>
        <dbReference type="Proteomes" id="UP000539642"/>
    </source>
</evidence>
<sequence>MTAFRLPLPGKILLTVLLVCLHLPATRALALEIPPLKGRVNDYAAMLAPATVDQLERSLTAFEQEQSTQIVVLTVASLEGDSLEDFSLRVAETWKIGRQGLDNGALLLVARDDRKIRIEVGYGLEGRLTDLTAGRIIRDVITPQFRNGSFDQGVINGVSVMMAAVKGEFSAEQIAAQRGDGQVDFGSLVGPFLIGLFFISRLVGRNKMVTASLGGIAAPTLGFLAFGGRWLTLLALVPIGFVAGFLIAAIAGATTSTRSGRGTWSGGGFGGASGGFGGGGGFSGGGGGFGGGGASGGW</sequence>
<feature type="transmembrane region" description="Helical" evidence="1">
    <location>
        <begin position="185"/>
        <end position="203"/>
    </location>
</feature>
<accession>A0A840ULP2</accession>
<protein>
    <recommendedName>
        <fullName evidence="2">TPM domain-containing protein</fullName>
    </recommendedName>
</protein>
<feature type="transmembrane region" description="Helical" evidence="1">
    <location>
        <begin position="233"/>
        <end position="253"/>
    </location>
</feature>
<dbReference type="PANTHER" id="PTHR30373:SF2">
    <property type="entry name" value="UPF0603 PROTEIN YGCG"/>
    <property type="match status" value="1"/>
</dbReference>
<feature type="transmembrane region" description="Helical" evidence="1">
    <location>
        <begin position="210"/>
        <end position="227"/>
    </location>
</feature>
<dbReference type="InterPro" id="IPR007621">
    <property type="entry name" value="TPM_dom"/>
</dbReference>
<dbReference type="RefSeq" id="WP_183348799.1">
    <property type="nucleotide sequence ID" value="NZ_JACHEO010000003.1"/>
</dbReference>
<reference evidence="3 4" key="1">
    <citation type="submission" date="2020-08" db="EMBL/GenBank/DDBJ databases">
        <title>Genomic Encyclopedia of Type Strains, Phase IV (KMG-IV): sequencing the most valuable type-strain genomes for metagenomic binning, comparative biology and taxonomic classification.</title>
        <authorList>
            <person name="Goeker M."/>
        </authorList>
    </citation>
    <scope>NUCLEOTIDE SEQUENCE [LARGE SCALE GENOMIC DNA]</scope>
    <source>
        <strain evidence="3 4">DSM 28570</strain>
    </source>
</reference>
<keyword evidence="1" id="KW-1133">Transmembrane helix</keyword>
<proteinExistence type="predicted"/>
<keyword evidence="1" id="KW-0472">Membrane</keyword>
<feature type="domain" description="TPM" evidence="2">
    <location>
        <begin position="40"/>
        <end position="163"/>
    </location>
</feature>
<name>A0A840ULP2_9BACT</name>
<evidence type="ECO:0000313" key="3">
    <source>
        <dbReference type="EMBL" id="MBB5347227.1"/>
    </source>
</evidence>
<gene>
    <name evidence="3" type="ORF">HNQ81_000940</name>
</gene>
<keyword evidence="4" id="KW-1185">Reference proteome</keyword>
<comment type="caution">
    <text evidence="3">The sequence shown here is derived from an EMBL/GenBank/DDBJ whole genome shotgun (WGS) entry which is preliminary data.</text>
</comment>
<dbReference type="PANTHER" id="PTHR30373">
    <property type="entry name" value="UPF0603 PROTEIN YGCG"/>
    <property type="match status" value="1"/>
</dbReference>
<dbReference type="Proteomes" id="UP000539642">
    <property type="component" value="Unassembled WGS sequence"/>
</dbReference>
<organism evidence="3 4">
    <name type="scientific">Desulfoprunum benzoelyticum</name>
    <dbReference type="NCBI Taxonomy" id="1506996"/>
    <lineage>
        <taxon>Bacteria</taxon>
        <taxon>Pseudomonadati</taxon>
        <taxon>Thermodesulfobacteriota</taxon>
        <taxon>Desulfobulbia</taxon>
        <taxon>Desulfobulbales</taxon>
        <taxon>Desulfobulbaceae</taxon>
        <taxon>Desulfoprunum</taxon>
    </lineage>
</organism>
<evidence type="ECO:0000259" key="2">
    <source>
        <dbReference type="Pfam" id="PF04536"/>
    </source>
</evidence>
<dbReference type="AlphaFoldDB" id="A0A840ULP2"/>
<keyword evidence="1" id="KW-0812">Transmembrane</keyword>